<organism evidence="1 2">
    <name type="scientific">Treponema phagedenis</name>
    <dbReference type="NCBI Taxonomy" id="162"/>
    <lineage>
        <taxon>Bacteria</taxon>
        <taxon>Pseudomonadati</taxon>
        <taxon>Spirochaetota</taxon>
        <taxon>Spirochaetia</taxon>
        <taxon>Spirochaetales</taxon>
        <taxon>Treponemataceae</taxon>
        <taxon>Treponema</taxon>
    </lineage>
</organism>
<sequence length="74" mass="8407">MVAEAKDKDISSVKIAAKLVFVNAEMLKNIKKDDKKYPVIKDERPSEKIEKGTTKAQLKKRFTVTTAEVKIKEN</sequence>
<evidence type="ECO:0000313" key="1">
    <source>
        <dbReference type="EMBL" id="QEJ99348.1"/>
    </source>
</evidence>
<accession>A0AAE6IWD5</accession>
<dbReference type="InterPro" id="IPR049380">
    <property type="entry name" value="FhbB_dom_sf"/>
</dbReference>
<reference evidence="1 2" key="1">
    <citation type="submission" date="2019-08" db="EMBL/GenBank/DDBJ databases">
        <authorList>
            <person name="Kuhnert P."/>
        </authorList>
    </citation>
    <scope>NUCLEOTIDE SEQUENCE [LARGE SCALE GENOMIC DNA]</scope>
    <source>
        <strain evidence="1 2">B36.5</strain>
    </source>
</reference>
<name>A0AAE6IWD5_TREPH</name>
<protein>
    <submittedName>
        <fullName evidence="1">Uncharacterized protein</fullName>
    </submittedName>
</protein>
<dbReference type="Gene3D" id="6.10.250.2300">
    <property type="match status" value="1"/>
</dbReference>
<proteinExistence type="predicted"/>
<evidence type="ECO:0000313" key="2">
    <source>
        <dbReference type="Proteomes" id="UP000323594"/>
    </source>
</evidence>
<dbReference type="EMBL" id="CP042817">
    <property type="protein sequence ID" value="QEJ99348.1"/>
    <property type="molecule type" value="Genomic_DNA"/>
</dbReference>
<dbReference type="Proteomes" id="UP000323594">
    <property type="component" value="Chromosome"/>
</dbReference>
<gene>
    <name evidence="1" type="ORF">FUT82_16035</name>
</gene>
<dbReference type="AlphaFoldDB" id="A0AAE6IWD5"/>